<dbReference type="Proteomes" id="UP000005801">
    <property type="component" value="Unassembled WGS sequence"/>
</dbReference>
<gene>
    <name evidence="1" type="ORF">PPSIR1_34712</name>
</gene>
<proteinExistence type="predicted"/>
<evidence type="ECO:0000313" key="1">
    <source>
        <dbReference type="EMBL" id="EDM75801.1"/>
    </source>
</evidence>
<dbReference type="AlphaFoldDB" id="A6GE83"/>
<dbReference type="Gene3D" id="3.80.10.10">
    <property type="entry name" value="Ribonuclease Inhibitor"/>
    <property type="match status" value="1"/>
</dbReference>
<evidence type="ECO:0000313" key="2">
    <source>
        <dbReference type="Proteomes" id="UP000005801"/>
    </source>
</evidence>
<reference evidence="1 2" key="1">
    <citation type="submission" date="2007-06" db="EMBL/GenBank/DDBJ databases">
        <authorList>
            <person name="Shimkets L."/>
            <person name="Ferriera S."/>
            <person name="Johnson J."/>
            <person name="Kravitz S."/>
            <person name="Beeson K."/>
            <person name="Sutton G."/>
            <person name="Rogers Y.-H."/>
            <person name="Friedman R."/>
            <person name="Frazier M."/>
            <person name="Venter J.C."/>
        </authorList>
    </citation>
    <scope>NUCLEOTIDE SEQUENCE [LARGE SCALE GENOMIC DNA]</scope>
    <source>
        <strain evidence="1 2">SIR-1</strain>
    </source>
</reference>
<dbReference type="EMBL" id="ABCS01000080">
    <property type="protein sequence ID" value="EDM75801.1"/>
    <property type="molecule type" value="Genomic_DNA"/>
</dbReference>
<protein>
    <submittedName>
        <fullName evidence="1">Uncharacterized protein</fullName>
    </submittedName>
</protein>
<dbReference type="InterPro" id="IPR032675">
    <property type="entry name" value="LRR_dom_sf"/>
</dbReference>
<comment type="caution">
    <text evidence="1">The sequence shown here is derived from an EMBL/GenBank/DDBJ whole genome shotgun (WGS) entry which is preliminary data.</text>
</comment>
<organism evidence="1 2">
    <name type="scientific">Plesiocystis pacifica SIR-1</name>
    <dbReference type="NCBI Taxonomy" id="391625"/>
    <lineage>
        <taxon>Bacteria</taxon>
        <taxon>Pseudomonadati</taxon>
        <taxon>Myxococcota</taxon>
        <taxon>Polyangia</taxon>
        <taxon>Nannocystales</taxon>
        <taxon>Nannocystaceae</taxon>
        <taxon>Plesiocystis</taxon>
    </lineage>
</organism>
<dbReference type="RefSeq" id="WP_006975023.1">
    <property type="nucleotide sequence ID" value="NZ_ABCS01000080.1"/>
</dbReference>
<dbReference type="OrthoDB" id="1272061at2"/>
<accession>A6GE83</accession>
<sequence>MAAVVVLGQTLGPDADHFFPERRAHLEDDHLLTDACAPHLAAVRSLEDLQLHETSVGPAGLTELAALPNLRNLLVPLRSLERHANGDRARVYAELLALSKRMPRCEILAKGRGTFTDGVFLGSWSD</sequence>
<name>A6GE83_9BACT</name>
<keyword evidence="2" id="KW-1185">Reference proteome</keyword>